<dbReference type="Gene3D" id="2.40.50.140">
    <property type="entry name" value="Nucleic acid-binding proteins"/>
    <property type="match status" value="1"/>
</dbReference>
<dbReference type="Gene3D" id="2.30.30.30">
    <property type="match status" value="1"/>
</dbReference>
<dbReference type="Proteomes" id="UP000464912">
    <property type="component" value="Chromosome"/>
</dbReference>
<dbReference type="InterPro" id="IPR005880">
    <property type="entry name" value="Ribosomal_uL2_bac/org-type"/>
</dbReference>
<dbReference type="InterPro" id="IPR022666">
    <property type="entry name" value="Ribosomal_uL2_RNA-bd_dom"/>
</dbReference>
<evidence type="ECO:0000259" key="10">
    <source>
        <dbReference type="SMART" id="SM01383"/>
    </source>
</evidence>
<dbReference type="InterPro" id="IPR014722">
    <property type="entry name" value="Rib_uL2_dom2"/>
</dbReference>
<evidence type="ECO:0000259" key="9">
    <source>
        <dbReference type="SMART" id="SM01382"/>
    </source>
</evidence>
<dbReference type="PANTHER" id="PTHR13691:SF5">
    <property type="entry name" value="LARGE RIBOSOMAL SUBUNIT PROTEIN UL2M"/>
    <property type="match status" value="1"/>
</dbReference>
<dbReference type="GO" id="GO:0003735">
    <property type="term" value="F:structural constituent of ribosome"/>
    <property type="evidence" value="ECO:0007669"/>
    <property type="project" value="InterPro"/>
</dbReference>
<reference evidence="11 12" key="1">
    <citation type="journal article" date="2020" name="MBio">
        <title>Erratum for Teymournejad et al., 'Isolation and Molecular Analysis of a Novel Neorickettsia Species That Causes Potomac Horse Fever'.</title>
        <authorList>
            <person name="Teymournejad O."/>
            <person name="Lin M."/>
            <person name="Bekebrede H."/>
            <person name="Kamr A."/>
            <person name="Toribio R.E."/>
            <person name="Arroyo L.G."/>
            <person name="Baird J.D."/>
            <person name="Rikihisa Y."/>
        </authorList>
    </citation>
    <scope>NUCLEOTIDE SEQUENCE [LARGE SCALE GENOMIC DNA]</scope>
    <source>
        <strain evidence="11 12">Fin17</strain>
    </source>
</reference>
<dbReference type="GO" id="GO:0015934">
    <property type="term" value="C:large ribosomal subunit"/>
    <property type="evidence" value="ECO:0007669"/>
    <property type="project" value="InterPro"/>
</dbReference>
<keyword evidence="12" id="KW-1185">Reference proteome</keyword>
<evidence type="ECO:0000256" key="7">
    <source>
        <dbReference type="HAMAP-Rule" id="MF_01320"/>
    </source>
</evidence>
<dbReference type="InterPro" id="IPR022671">
    <property type="entry name" value="Ribosomal_uL2_CS"/>
</dbReference>
<dbReference type="SUPFAM" id="SSF50104">
    <property type="entry name" value="Translation proteins SH3-like domain"/>
    <property type="match status" value="1"/>
</dbReference>
<evidence type="ECO:0000256" key="6">
    <source>
        <dbReference type="ARBA" id="ARBA00035242"/>
    </source>
</evidence>
<keyword evidence="5 7" id="KW-0687">Ribonucleoprotein</keyword>
<comment type="function">
    <text evidence="7">One of the primary rRNA binding proteins. Required for association of the 30S and 50S subunits to form the 70S ribosome, for tRNA binding and peptide bond formation. It has been suggested to have peptidyltransferase activity; this is somewhat controversial. Makes several contacts with the 16S rRNA in the 70S ribosome.</text>
</comment>
<dbReference type="GO" id="GO:0002181">
    <property type="term" value="P:cytoplasmic translation"/>
    <property type="evidence" value="ECO:0007669"/>
    <property type="project" value="TreeGrafter"/>
</dbReference>
<dbReference type="GO" id="GO:0019843">
    <property type="term" value="F:rRNA binding"/>
    <property type="evidence" value="ECO:0007669"/>
    <property type="project" value="UniProtKB-UniRule"/>
</dbReference>
<dbReference type="EMBL" id="CP047224">
    <property type="protein sequence ID" value="QHD65047.1"/>
    <property type="molecule type" value="Genomic_DNA"/>
</dbReference>
<sequence length="279" mass="30133">MPVKNLKPFNASSRGAVLIDYSGVWRGSPEKKLLVPKRSGSGRNNAGRITVRHRGGRGKVRYRLVSFSRFSSGTPLFTKAVVERIEYDPNRTAFIALVRDSKTGLRSYIIAPEGLKKGDVLSTDVFDDIAPGSCMPLEKVPLGTAVHNIELKPGAGGQLVRSAGSSARVIARDGNYTLVSLPSGEKRLILSTCRVTIGTVSNADRENTKLGKAGRSRWLGRRPSVRGVAMNPVDHPMGGGEGKTSGGRHPVSPWGFSSKGKKTRNPNKLSSKFIKSKKR</sequence>
<dbReference type="KEGG" id="nef:GP480_01055"/>
<dbReference type="FunFam" id="4.10.950.10:FF:000001">
    <property type="entry name" value="50S ribosomal protein L2"/>
    <property type="match status" value="1"/>
</dbReference>
<dbReference type="Pfam" id="PF00181">
    <property type="entry name" value="Ribosomal_L2_N"/>
    <property type="match status" value="1"/>
</dbReference>
<evidence type="ECO:0000256" key="4">
    <source>
        <dbReference type="ARBA" id="ARBA00022980"/>
    </source>
</evidence>
<dbReference type="RefSeq" id="WP_160095072.1">
    <property type="nucleotide sequence ID" value="NZ_CP047224.1"/>
</dbReference>
<dbReference type="SMART" id="SM01382">
    <property type="entry name" value="Ribosomal_L2_C"/>
    <property type="match status" value="1"/>
</dbReference>
<dbReference type="SMART" id="SM01383">
    <property type="entry name" value="Ribosomal_L2"/>
    <property type="match status" value="1"/>
</dbReference>
<gene>
    <name evidence="7 11" type="primary">rplB</name>
    <name evidence="11" type="ORF">GP480_01055</name>
</gene>
<dbReference type="InterPro" id="IPR014726">
    <property type="entry name" value="Ribosomal_uL2_dom3"/>
</dbReference>
<dbReference type="PANTHER" id="PTHR13691">
    <property type="entry name" value="RIBOSOMAL PROTEIN L2"/>
    <property type="match status" value="1"/>
</dbReference>
<dbReference type="InterPro" id="IPR002171">
    <property type="entry name" value="Ribosomal_uL2"/>
</dbReference>
<organism evidence="11 12">
    <name type="scientific">Neorickettsia findlayensis</name>
    <dbReference type="NCBI Taxonomy" id="2686014"/>
    <lineage>
        <taxon>Bacteria</taxon>
        <taxon>Pseudomonadati</taxon>
        <taxon>Pseudomonadota</taxon>
        <taxon>Alphaproteobacteria</taxon>
        <taxon>Rickettsiales</taxon>
        <taxon>Anaplasmataceae</taxon>
        <taxon>Neorickettsia</taxon>
    </lineage>
</organism>
<proteinExistence type="inferred from homology"/>
<dbReference type="FunFam" id="2.30.30.30:FF:000001">
    <property type="entry name" value="50S ribosomal protein L2"/>
    <property type="match status" value="1"/>
</dbReference>
<keyword evidence="4 7" id="KW-0689">Ribosomal protein</keyword>
<dbReference type="HAMAP" id="MF_01320_B">
    <property type="entry name" value="Ribosomal_uL2_B"/>
    <property type="match status" value="1"/>
</dbReference>
<dbReference type="SUPFAM" id="SSF50249">
    <property type="entry name" value="Nucleic acid-binding proteins"/>
    <property type="match status" value="1"/>
</dbReference>
<dbReference type="AlphaFoldDB" id="A0A6P1G9B6"/>
<accession>A0A6P1G9B6</accession>
<evidence type="ECO:0000256" key="8">
    <source>
        <dbReference type="SAM" id="MobiDB-lite"/>
    </source>
</evidence>
<keyword evidence="2 7" id="KW-0699">rRNA-binding</keyword>
<evidence type="ECO:0000313" key="12">
    <source>
        <dbReference type="Proteomes" id="UP000464912"/>
    </source>
</evidence>
<dbReference type="InterPro" id="IPR008991">
    <property type="entry name" value="Translation_prot_SH3-like_sf"/>
</dbReference>
<dbReference type="InterPro" id="IPR022669">
    <property type="entry name" value="Ribosomal_uL2_C"/>
</dbReference>
<evidence type="ECO:0000256" key="3">
    <source>
        <dbReference type="ARBA" id="ARBA00022884"/>
    </source>
</evidence>
<evidence type="ECO:0000256" key="2">
    <source>
        <dbReference type="ARBA" id="ARBA00022730"/>
    </source>
</evidence>
<dbReference type="PIRSF" id="PIRSF002158">
    <property type="entry name" value="Ribosomal_L2"/>
    <property type="match status" value="1"/>
</dbReference>
<feature type="domain" description="Large ribosomal subunit protein uL2 RNA-binding" evidence="10">
    <location>
        <begin position="42"/>
        <end position="123"/>
    </location>
</feature>
<evidence type="ECO:0000313" key="11">
    <source>
        <dbReference type="EMBL" id="QHD65047.1"/>
    </source>
</evidence>
<comment type="subunit">
    <text evidence="7">Part of the 50S ribosomal subunit. Forms a bridge to the 30S subunit in the 70S ribosome.</text>
</comment>
<feature type="region of interest" description="Disordered" evidence="8">
    <location>
        <begin position="227"/>
        <end position="279"/>
    </location>
</feature>
<dbReference type="PROSITE" id="PS00467">
    <property type="entry name" value="RIBOSOMAL_L2"/>
    <property type="match status" value="1"/>
</dbReference>
<evidence type="ECO:0000256" key="5">
    <source>
        <dbReference type="ARBA" id="ARBA00023274"/>
    </source>
</evidence>
<name>A0A6P1G9B6_9RICK</name>
<dbReference type="NCBIfam" id="TIGR01171">
    <property type="entry name" value="rplB_bact"/>
    <property type="match status" value="1"/>
</dbReference>
<dbReference type="InterPro" id="IPR012340">
    <property type="entry name" value="NA-bd_OB-fold"/>
</dbReference>
<dbReference type="Gene3D" id="4.10.950.10">
    <property type="entry name" value="Ribosomal protein L2, domain 3"/>
    <property type="match status" value="1"/>
</dbReference>
<dbReference type="Pfam" id="PF03947">
    <property type="entry name" value="Ribosomal_L2_C"/>
    <property type="match status" value="1"/>
</dbReference>
<protein>
    <recommendedName>
        <fullName evidence="6 7">Large ribosomal subunit protein uL2</fullName>
    </recommendedName>
</protein>
<dbReference type="GO" id="GO:0016740">
    <property type="term" value="F:transferase activity"/>
    <property type="evidence" value="ECO:0007669"/>
    <property type="project" value="InterPro"/>
</dbReference>
<comment type="similarity">
    <text evidence="1 7">Belongs to the universal ribosomal protein uL2 family.</text>
</comment>
<feature type="domain" description="Large ribosomal subunit protein uL2 C-terminal" evidence="9">
    <location>
        <begin position="129"/>
        <end position="257"/>
    </location>
</feature>
<reference evidence="11 12" key="2">
    <citation type="journal article" date="2020" name="MBio">
        <title>Isolation and Molecular Analysis of a Novel Neorickettsia Species That Causes Potomac Horse Fever.</title>
        <authorList>
            <person name="Teymournejad O."/>
            <person name="Lin M."/>
            <person name="Bekebrede H."/>
            <person name="Kamr A."/>
            <person name="Toribio R.E."/>
            <person name="Arroyo L.G."/>
            <person name="Baird J.D."/>
            <person name="Rikihisa Y."/>
        </authorList>
    </citation>
    <scope>NUCLEOTIDE SEQUENCE [LARGE SCALE GENOMIC DNA]</scope>
    <source>
        <strain evidence="11 12">Fin17</strain>
    </source>
</reference>
<evidence type="ECO:0000256" key="1">
    <source>
        <dbReference type="ARBA" id="ARBA00005636"/>
    </source>
</evidence>
<keyword evidence="3 7" id="KW-0694">RNA-binding</keyword>